<dbReference type="InterPro" id="IPR012171">
    <property type="entry name" value="Fatty_acid_desaturase"/>
</dbReference>
<feature type="domain" description="Fatty acid desaturase" evidence="2">
    <location>
        <begin position="112"/>
        <end position="371"/>
    </location>
</feature>
<dbReference type="STRING" id="290340.AAur_1973"/>
<feature type="transmembrane region" description="Helical" evidence="1">
    <location>
        <begin position="116"/>
        <end position="134"/>
    </location>
</feature>
<dbReference type="PIRSF" id="PIRSF015921">
    <property type="entry name" value="FA_sphinglp_des"/>
    <property type="match status" value="1"/>
</dbReference>
<dbReference type="CDD" id="cd03506">
    <property type="entry name" value="Delta6-FADS-like"/>
    <property type="match status" value="1"/>
</dbReference>
<dbReference type="PANTHER" id="PTHR19353">
    <property type="entry name" value="FATTY ACID DESATURASE 2"/>
    <property type="match status" value="1"/>
</dbReference>
<dbReference type="EMBL" id="CP000474">
    <property type="protein sequence ID" value="ABM08132.1"/>
    <property type="molecule type" value="Genomic_DNA"/>
</dbReference>
<dbReference type="GO" id="GO:0016717">
    <property type="term" value="F:oxidoreductase activity, acting on paired donors, with oxidation of a pair of donors resulting in the reduction of molecular oxygen to two molecules of water"/>
    <property type="evidence" value="ECO:0007669"/>
    <property type="project" value="TreeGrafter"/>
</dbReference>
<dbReference type="GO" id="GO:0016020">
    <property type="term" value="C:membrane"/>
    <property type="evidence" value="ECO:0007669"/>
    <property type="project" value="TreeGrafter"/>
</dbReference>
<keyword evidence="1" id="KW-1133">Transmembrane helix</keyword>
<feature type="transmembrane region" description="Helical" evidence="1">
    <location>
        <begin position="256"/>
        <end position="286"/>
    </location>
</feature>
<keyword evidence="4" id="KW-1185">Reference proteome</keyword>
<feature type="transmembrane region" description="Helical" evidence="1">
    <location>
        <begin position="150"/>
        <end position="167"/>
    </location>
</feature>
<dbReference type="AlphaFoldDB" id="A1R656"/>
<dbReference type="eggNOG" id="COG3239">
    <property type="taxonomic scope" value="Bacteria"/>
</dbReference>
<sequence>MSFSYGLAVPFVPTLVLLPQTSAAHVQRIRGGNILSLIDQPPPVVPTLTPPPQQARSGIRINKVTSSYAGLLTSVKEAGLLERCRRDYLLLLTLLVIAGAGVLVAFFFVGDSWLQLVVAAALGIVFTQFALFGHEAAHQQVFTSRAANEWAARLIATLMVGMSYAYWTDKHSRHHARPNVVNRDPDIAPGAIVFHNEVPTNRGRFSRAYGKRQGYLLFPLLLFLGWTLHIDSLKYLLKRGPVKFRWLELGLLGVRFGTYIGLLFLVLSPGIAVAFIGVQVAVFGLYMGGTFAPNHKGMPILPADSRADFLSRQVLTSRNITGGGFVTFLMGGLNYQIEHHLFPDMPRRHLREASQLVKAHCVRTGIPYTETSLMRSYSIVIRYLNTVGLAAADPFTCPLAGQHRP</sequence>
<feature type="transmembrane region" description="Helical" evidence="1">
    <location>
        <begin position="88"/>
        <end position="109"/>
    </location>
</feature>
<evidence type="ECO:0000313" key="3">
    <source>
        <dbReference type="EMBL" id="ABM08132.1"/>
    </source>
</evidence>
<evidence type="ECO:0000259" key="2">
    <source>
        <dbReference type="Pfam" id="PF00487"/>
    </source>
</evidence>
<dbReference type="Pfam" id="PF00487">
    <property type="entry name" value="FA_desaturase"/>
    <property type="match status" value="1"/>
</dbReference>
<accession>A1R656</accession>
<dbReference type="KEGG" id="aau:AAur_1973"/>
<evidence type="ECO:0000313" key="4">
    <source>
        <dbReference type="Proteomes" id="UP000000637"/>
    </source>
</evidence>
<dbReference type="PANTHER" id="PTHR19353:SF19">
    <property type="entry name" value="DELTA(5) FATTY ACID DESATURASE C-RELATED"/>
    <property type="match status" value="1"/>
</dbReference>
<organism evidence="3 4">
    <name type="scientific">Paenarthrobacter aurescens (strain TC1)</name>
    <dbReference type="NCBI Taxonomy" id="290340"/>
    <lineage>
        <taxon>Bacteria</taxon>
        <taxon>Bacillati</taxon>
        <taxon>Actinomycetota</taxon>
        <taxon>Actinomycetes</taxon>
        <taxon>Micrococcales</taxon>
        <taxon>Micrococcaceae</taxon>
        <taxon>Paenarthrobacter</taxon>
    </lineage>
</organism>
<dbReference type="Proteomes" id="UP000000637">
    <property type="component" value="Chromosome"/>
</dbReference>
<reference evidence="3 4" key="1">
    <citation type="journal article" date="2006" name="PLoS Genet.">
        <title>Secrets of soil survival revealed by the genome sequence of Arthrobacter aurescens TC1.</title>
        <authorList>
            <person name="Mongodin E.F."/>
            <person name="Shapir N."/>
            <person name="Daugherty S.C."/>
            <person name="DeBoy R.T."/>
            <person name="Emerson J.B."/>
            <person name="Shvartzbeyn A."/>
            <person name="Radune D."/>
            <person name="Vamathevan J."/>
            <person name="Riggs F."/>
            <person name="Grinberg V."/>
            <person name="Khouri H."/>
            <person name="Wackett L.P."/>
            <person name="Nelson K.E."/>
            <person name="Sadowsky M.J."/>
        </authorList>
    </citation>
    <scope>NUCLEOTIDE SEQUENCE [LARGE SCALE GENOMIC DNA]</scope>
    <source>
        <strain evidence="3 4">TC1</strain>
    </source>
</reference>
<protein>
    <submittedName>
        <fullName evidence="3">Delta 6 fatty acid desaturase</fullName>
    </submittedName>
</protein>
<proteinExistence type="predicted"/>
<name>A1R656_PAEAT</name>
<keyword evidence="1" id="KW-0812">Transmembrane</keyword>
<evidence type="ECO:0000256" key="1">
    <source>
        <dbReference type="SAM" id="Phobius"/>
    </source>
</evidence>
<dbReference type="GO" id="GO:0008610">
    <property type="term" value="P:lipid biosynthetic process"/>
    <property type="evidence" value="ECO:0007669"/>
    <property type="project" value="UniProtKB-ARBA"/>
</dbReference>
<keyword evidence="1" id="KW-0472">Membrane</keyword>
<feature type="transmembrane region" description="Helical" evidence="1">
    <location>
        <begin position="214"/>
        <end position="236"/>
    </location>
</feature>
<dbReference type="RefSeq" id="WP_011774662.1">
    <property type="nucleotide sequence ID" value="NC_008711.1"/>
</dbReference>
<dbReference type="HOGENOM" id="CLU_016265_1_0_11"/>
<dbReference type="InterPro" id="IPR005804">
    <property type="entry name" value="FA_desaturase_dom"/>
</dbReference>
<gene>
    <name evidence="3" type="ordered locus">AAur_1973</name>
</gene>